<dbReference type="EMBL" id="JABCKV010000132">
    <property type="protein sequence ID" value="KAG5643136.1"/>
    <property type="molecule type" value="Genomic_DNA"/>
</dbReference>
<dbReference type="PANTHER" id="PTHR13318">
    <property type="entry name" value="PARTNER OF PAIRED, ISOFORM B-RELATED"/>
    <property type="match status" value="1"/>
</dbReference>
<sequence length="985" mass="108966">MSYSHDIDNEERLFHFESWEESDMLHFTAPTLASARQRSIALESNPHMSSHDGPSTSGETYETGAPQVVVKGKGVTRPVSIRVPVPAPHDFFDTSASTAPSTSRDSHRSLQTPLTPSSFNHYSSFSDEAQQHLVEPIIQDLGESLQAFGETLWKGKEKEHPPVLPPLTFSPEFHYSPSSSSPLQSPGPSSYASSCGRPLARVTTYPEPHARALGEDRSSVPPPNAEDQNIPPSLKRMLSRRRSLPNLLACSSKRSLAARSMLQIKLKLASSRAPSNLTRKSFFRKPKAPDVSRPELIKSQVVGELVGNSSPNPPDPWRTGLKVDELDATISRFSNLRLDDINSRNPNSFYYIAAPLKHKGRSNSSPFPLSALDIVPVQSTDIFAPLPLVVKRYFDEVLPHELRLHVLQDLIDLHESDHLRAIKDGRWSAAKASSSKNKWVGRDKGIRELVKLSRVSKSWRALVFDGPLWTNLDLRSFPNVPESVVRRLTTTGGQCTKALDISGHAQISAATLLHMADHFCVNSSRNTDSLCYTQLTSINLQGCSSLSTRSLHHLLVRSCALRKLCVKGLAAVTNTTCDILSAYCPELTSLDINRCSNVDAEGIKGLVKSATDRGEYIQLMELRMCGLKNIDDRMMAALGKAMPYLEVLDLSYTRLHNSAVEAFVACDEEEEDAGVETVMVSPRDFGRNSSDMFRRRVTRLRHLSLSSCLLLTDEACSNLSHSVPRLEFLELAGIGADMGDDGLVRLLNKTPHIRRLDLEDAAHITDAVLIAITPSNSSSPTPNSTLPEPGHALEQLNISFAANVTDEALLSLIRGCPRLRHLEADNTRVGSAVLREFVRQCRKRKMSDAKAVVVDCRGVSENTVKDLAASTRPRMGWRAYEARKLAFLDARDGNAEEMKVGQDECDGKRVVVKSFYSWQTVDAVKAVREKRRKARRRSSLSGDEFDEASGRALRWWAPGGRRSPRSGRSSPLNMADMNGDGCRMM</sequence>
<proteinExistence type="predicted"/>
<evidence type="ECO:0000313" key="2">
    <source>
        <dbReference type="EMBL" id="KAG5643136.1"/>
    </source>
</evidence>
<dbReference type="InterPro" id="IPR036047">
    <property type="entry name" value="F-box-like_dom_sf"/>
</dbReference>
<feature type="compositionally biased region" description="Polar residues" evidence="1">
    <location>
        <begin position="94"/>
        <end position="117"/>
    </location>
</feature>
<dbReference type="InterPro" id="IPR006553">
    <property type="entry name" value="Leu-rich_rpt_Cys-con_subtyp"/>
</dbReference>
<reference evidence="2" key="2">
    <citation type="submission" date="2021-10" db="EMBL/GenBank/DDBJ databases">
        <title>Phylogenomics reveals ancestral predisposition of the termite-cultivated fungus Termitomyces towards a domesticated lifestyle.</title>
        <authorList>
            <person name="Auxier B."/>
            <person name="Grum-Grzhimaylo A."/>
            <person name="Cardenas M.E."/>
            <person name="Lodge J.D."/>
            <person name="Laessoe T."/>
            <person name="Pedersen O."/>
            <person name="Smith M.E."/>
            <person name="Kuyper T.W."/>
            <person name="Franco-Molano E.A."/>
            <person name="Baroni T.J."/>
            <person name="Aanen D.K."/>
        </authorList>
    </citation>
    <scope>NUCLEOTIDE SEQUENCE</scope>
    <source>
        <strain evidence="2">AP01</strain>
        <tissue evidence="2">Mycelium</tissue>
    </source>
</reference>
<dbReference type="GO" id="GO:0031146">
    <property type="term" value="P:SCF-dependent proteasomal ubiquitin-dependent protein catabolic process"/>
    <property type="evidence" value="ECO:0007669"/>
    <property type="project" value="TreeGrafter"/>
</dbReference>
<dbReference type="OrthoDB" id="550575at2759"/>
<dbReference type="SUPFAM" id="SSF52047">
    <property type="entry name" value="RNI-like"/>
    <property type="match status" value="1"/>
</dbReference>
<name>A0A9P7K979_9AGAR</name>
<keyword evidence="3" id="KW-1185">Reference proteome</keyword>
<feature type="compositionally biased region" description="Low complexity" evidence="1">
    <location>
        <begin position="958"/>
        <end position="971"/>
    </location>
</feature>
<evidence type="ECO:0008006" key="4">
    <source>
        <dbReference type="Google" id="ProtNLM"/>
    </source>
</evidence>
<feature type="region of interest" description="Disordered" evidence="1">
    <location>
        <begin position="157"/>
        <end position="197"/>
    </location>
</feature>
<comment type="caution">
    <text evidence="2">The sequence shown here is derived from an EMBL/GenBank/DDBJ whole genome shotgun (WGS) entry which is preliminary data.</text>
</comment>
<evidence type="ECO:0000313" key="3">
    <source>
        <dbReference type="Proteomes" id="UP000775547"/>
    </source>
</evidence>
<dbReference type="Gene3D" id="3.80.10.10">
    <property type="entry name" value="Ribonuclease Inhibitor"/>
    <property type="match status" value="2"/>
</dbReference>
<feature type="region of interest" description="Disordered" evidence="1">
    <location>
        <begin position="956"/>
        <end position="985"/>
    </location>
</feature>
<protein>
    <recommendedName>
        <fullName evidence="4">F-box domain-containing protein</fullName>
    </recommendedName>
</protein>
<feature type="region of interest" description="Disordered" evidence="1">
    <location>
        <begin position="87"/>
        <end position="117"/>
    </location>
</feature>
<dbReference type="SMART" id="SM00367">
    <property type="entry name" value="LRR_CC"/>
    <property type="match status" value="7"/>
</dbReference>
<accession>A0A9P7K979</accession>
<evidence type="ECO:0000256" key="1">
    <source>
        <dbReference type="SAM" id="MobiDB-lite"/>
    </source>
</evidence>
<gene>
    <name evidence="2" type="ORF">DXG03_001526</name>
</gene>
<dbReference type="AlphaFoldDB" id="A0A9P7K979"/>
<dbReference type="GO" id="GO:0019005">
    <property type="term" value="C:SCF ubiquitin ligase complex"/>
    <property type="evidence" value="ECO:0007669"/>
    <property type="project" value="TreeGrafter"/>
</dbReference>
<dbReference type="Proteomes" id="UP000775547">
    <property type="component" value="Unassembled WGS sequence"/>
</dbReference>
<organism evidence="2 3">
    <name type="scientific">Asterophora parasitica</name>
    <dbReference type="NCBI Taxonomy" id="117018"/>
    <lineage>
        <taxon>Eukaryota</taxon>
        <taxon>Fungi</taxon>
        <taxon>Dikarya</taxon>
        <taxon>Basidiomycota</taxon>
        <taxon>Agaricomycotina</taxon>
        <taxon>Agaricomycetes</taxon>
        <taxon>Agaricomycetidae</taxon>
        <taxon>Agaricales</taxon>
        <taxon>Tricholomatineae</taxon>
        <taxon>Lyophyllaceae</taxon>
        <taxon>Asterophora</taxon>
    </lineage>
</organism>
<reference evidence="2" key="1">
    <citation type="submission" date="2020-07" db="EMBL/GenBank/DDBJ databases">
        <authorList>
            <person name="Nieuwenhuis M."/>
            <person name="Van De Peppel L.J.J."/>
        </authorList>
    </citation>
    <scope>NUCLEOTIDE SEQUENCE</scope>
    <source>
        <strain evidence="2">AP01</strain>
        <tissue evidence="2">Mycelium</tissue>
    </source>
</reference>
<feature type="region of interest" description="Disordered" evidence="1">
    <location>
        <begin position="212"/>
        <end position="234"/>
    </location>
</feature>
<dbReference type="PANTHER" id="PTHR13318:SF190">
    <property type="entry name" value="PARTNER OF PAIRED, ISOFORM B"/>
    <property type="match status" value="1"/>
</dbReference>
<feature type="compositionally biased region" description="Low complexity" evidence="1">
    <location>
        <begin position="170"/>
        <end position="190"/>
    </location>
</feature>
<dbReference type="InterPro" id="IPR032675">
    <property type="entry name" value="LRR_dom_sf"/>
</dbReference>
<dbReference type="SUPFAM" id="SSF81383">
    <property type="entry name" value="F-box domain"/>
    <property type="match status" value="1"/>
</dbReference>